<dbReference type="Pfam" id="PF00501">
    <property type="entry name" value="AMP-binding"/>
    <property type="match status" value="2"/>
</dbReference>
<dbReference type="InterPro" id="IPR000873">
    <property type="entry name" value="AMP-dep_synth/lig_dom"/>
</dbReference>
<dbReference type="SUPFAM" id="SSF53474">
    <property type="entry name" value="alpha/beta-Hydrolases"/>
    <property type="match status" value="1"/>
</dbReference>
<evidence type="ECO:0000256" key="7">
    <source>
        <dbReference type="ARBA" id="ARBA00023268"/>
    </source>
</evidence>
<dbReference type="InterPro" id="IPR020845">
    <property type="entry name" value="AMP-binding_CS"/>
</dbReference>
<dbReference type="PANTHER" id="PTHR45527">
    <property type="entry name" value="NONRIBOSOMAL PEPTIDE SYNTHETASE"/>
    <property type="match status" value="1"/>
</dbReference>
<dbReference type="Gene3D" id="3.30.300.30">
    <property type="match status" value="2"/>
</dbReference>
<feature type="domain" description="Carrier" evidence="8">
    <location>
        <begin position="985"/>
        <end position="1060"/>
    </location>
</feature>
<dbReference type="GO" id="GO:0044550">
    <property type="term" value="P:secondary metabolite biosynthetic process"/>
    <property type="evidence" value="ECO:0007669"/>
    <property type="project" value="UniProtKB-ARBA"/>
</dbReference>
<dbReference type="FunFam" id="1.10.1200.10:FF:000016">
    <property type="entry name" value="Non-ribosomal peptide synthase"/>
    <property type="match status" value="1"/>
</dbReference>
<dbReference type="FunFam" id="3.40.50.980:FF:000001">
    <property type="entry name" value="Non-ribosomal peptide synthetase"/>
    <property type="match status" value="2"/>
</dbReference>
<comment type="cofactor">
    <cofactor evidence="1">
        <name>pantetheine 4'-phosphate</name>
        <dbReference type="ChEBI" id="CHEBI:47942"/>
    </cofactor>
</comment>
<reference evidence="10" key="2">
    <citation type="submission" date="2016-01" db="EMBL/GenBank/DDBJ databases">
        <title>Draft Genome Sequence of Paenibacillus amylolyticus Heshi-A3 that Was Isolated from Fermented Rice Bran with Aging Salted Mackerel, Which Was Named Heshiko as Traditional Fermented Seafood in Japan.</title>
        <authorList>
            <person name="Akuzawa S."/>
            <person name="Nakagawa J."/>
            <person name="Kanekatsu T."/>
            <person name="Kubota E."/>
            <person name="Ohtake R."/>
            <person name="Suzuki T."/>
            <person name="Kanesaki Y."/>
        </authorList>
    </citation>
    <scope>NUCLEOTIDE SEQUENCE [LARGE SCALE GENOMIC DNA]</scope>
    <source>
        <strain evidence="10">Heshi-A3</strain>
    </source>
</reference>
<dbReference type="Pfam" id="PF00975">
    <property type="entry name" value="Thioesterase"/>
    <property type="match status" value="1"/>
</dbReference>
<dbReference type="InterPro" id="IPR001031">
    <property type="entry name" value="Thioesterase"/>
</dbReference>
<feature type="domain" description="Carrier" evidence="8">
    <location>
        <begin position="2063"/>
        <end position="2138"/>
    </location>
</feature>
<dbReference type="GO" id="GO:0008610">
    <property type="term" value="P:lipid biosynthetic process"/>
    <property type="evidence" value="ECO:0007669"/>
    <property type="project" value="UniProtKB-ARBA"/>
</dbReference>
<dbReference type="CDD" id="cd17643">
    <property type="entry name" value="A_NRPS_Cytc1-like"/>
    <property type="match status" value="1"/>
</dbReference>
<dbReference type="Gene3D" id="3.40.50.980">
    <property type="match status" value="2"/>
</dbReference>
<dbReference type="Gene3D" id="3.30.559.30">
    <property type="entry name" value="Nonribosomal peptide synthetase, condensation domain"/>
    <property type="match status" value="2"/>
</dbReference>
<dbReference type="InterPro" id="IPR001242">
    <property type="entry name" value="Condensation_dom"/>
</dbReference>
<dbReference type="Gene3D" id="2.30.38.10">
    <property type="entry name" value="Luciferase, Domain 3"/>
    <property type="match status" value="1"/>
</dbReference>
<dbReference type="Gene3D" id="3.40.50.12780">
    <property type="entry name" value="N-terminal domain of ligase-like"/>
    <property type="match status" value="1"/>
</dbReference>
<keyword evidence="3" id="KW-0596">Phosphopantetheine</keyword>
<name>A0A100VQZ0_PAEAM</name>
<evidence type="ECO:0000313" key="10">
    <source>
        <dbReference type="Proteomes" id="UP000069697"/>
    </source>
</evidence>
<dbReference type="Gene3D" id="3.40.50.1820">
    <property type="entry name" value="alpha/beta hydrolase"/>
    <property type="match status" value="1"/>
</dbReference>
<keyword evidence="7" id="KW-0511">Multifunctional enzyme</keyword>
<dbReference type="SUPFAM" id="SSF47336">
    <property type="entry name" value="ACP-like"/>
    <property type="match status" value="2"/>
</dbReference>
<dbReference type="GO" id="GO:0072330">
    <property type="term" value="P:monocarboxylic acid biosynthetic process"/>
    <property type="evidence" value="ECO:0007669"/>
    <property type="project" value="UniProtKB-ARBA"/>
</dbReference>
<evidence type="ECO:0000256" key="5">
    <source>
        <dbReference type="ARBA" id="ARBA00022598"/>
    </source>
</evidence>
<dbReference type="EMBL" id="BCNV01000005">
    <property type="protein sequence ID" value="GAS84231.1"/>
    <property type="molecule type" value="Genomic_DNA"/>
</dbReference>
<dbReference type="Pfam" id="PF00550">
    <property type="entry name" value="PP-binding"/>
    <property type="match status" value="2"/>
</dbReference>
<dbReference type="Pfam" id="PF00668">
    <property type="entry name" value="Condensation"/>
    <property type="match status" value="2"/>
</dbReference>
<comment type="similarity">
    <text evidence="2">Belongs to the ATP-dependent AMP-binding enzyme family.</text>
</comment>
<keyword evidence="6" id="KW-0045">Antibiotic biosynthesis</keyword>
<dbReference type="InterPro" id="IPR010071">
    <property type="entry name" value="AA_adenyl_dom"/>
</dbReference>
<dbReference type="GO" id="GO:0016874">
    <property type="term" value="F:ligase activity"/>
    <property type="evidence" value="ECO:0007669"/>
    <property type="project" value="UniProtKB-KW"/>
</dbReference>
<dbReference type="CDD" id="cd19540">
    <property type="entry name" value="LCL_NRPS-like"/>
    <property type="match status" value="1"/>
</dbReference>
<dbReference type="FunFam" id="3.30.300.30:FF:000010">
    <property type="entry name" value="Enterobactin synthetase component F"/>
    <property type="match status" value="2"/>
</dbReference>
<dbReference type="NCBIfam" id="NF003417">
    <property type="entry name" value="PRK04813.1"/>
    <property type="match status" value="2"/>
</dbReference>
<evidence type="ECO:0000256" key="2">
    <source>
        <dbReference type="ARBA" id="ARBA00006432"/>
    </source>
</evidence>
<gene>
    <name evidence="9" type="ORF">PAHA3_4334</name>
</gene>
<dbReference type="PROSITE" id="PS00455">
    <property type="entry name" value="AMP_BINDING"/>
    <property type="match status" value="2"/>
</dbReference>
<dbReference type="SMART" id="SM00823">
    <property type="entry name" value="PKS_PP"/>
    <property type="match status" value="2"/>
</dbReference>
<dbReference type="PROSITE" id="PS50075">
    <property type="entry name" value="CARRIER"/>
    <property type="match status" value="2"/>
</dbReference>
<dbReference type="InterPro" id="IPR042099">
    <property type="entry name" value="ANL_N_sf"/>
</dbReference>
<dbReference type="NCBIfam" id="TIGR01733">
    <property type="entry name" value="AA-adenyl-dom"/>
    <property type="match status" value="2"/>
</dbReference>
<protein>
    <submittedName>
        <fullName evidence="9">Amino acid adenylation domain-containing protein</fullName>
    </submittedName>
</protein>
<dbReference type="FunFam" id="1.10.1200.10:FF:000005">
    <property type="entry name" value="Nonribosomal peptide synthetase 1"/>
    <property type="match status" value="1"/>
</dbReference>
<dbReference type="InterPro" id="IPR023213">
    <property type="entry name" value="CAT-like_dom_sf"/>
</dbReference>
<dbReference type="SUPFAM" id="SSF56801">
    <property type="entry name" value="Acetyl-CoA synthetase-like"/>
    <property type="match status" value="2"/>
</dbReference>
<evidence type="ECO:0000256" key="3">
    <source>
        <dbReference type="ARBA" id="ARBA00022450"/>
    </source>
</evidence>
<dbReference type="FunFam" id="3.40.50.980:FF:000002">
    <property type="entry name" value="Enterobactin synthetase component F"/>
    <property type="match status" value="1"/>
</dbReference>
<dbReference type="Pfam" id="PF13193">
    <property type="entry name" value="AMP-binding_C"/>
    <property type="match status" value="2"/>
</dbReference>
<comment type="caution">
    <text evidence="9">The sequence shown here is derived from an EMBL/GenBank/DDBJ whole genome shotgun (WGS) entry which is preliminary data.</text>
</comment>
<sequence length="2414" mass="267041">MSGAVQMSHRRNTAWPLSSAQSGIWYAQQLNPDNPMYNTAEYVVIDGQIHTGRFEESVRQTVMEAESLNMIYGENEQGPWQSLRTNMNDWTFHVMDVRDQADPHTAALDWMKQDLARPVDLAMGPLFTEALFRVSEDRYYWYQRIHHIAIDGYGVSLITRRVASLYSASIQGEGAAQAQGTAAFGSLTSVLEEDEAYSSSTNREQDQQFWIDRFADAPNVVSLGERAPRTSTEFLRQSAVLTPLQREQLQVAAGRFGATWPDLCIAATAIYVHRMTGAADVVLALPVMCRLGSASLRVPGMVMNVLPLRLYLDSQMNLSDLMGQIVKEIRAVLKHQRYRHQDLRRDLKLLGENRRLFGPMINVMPFHHELNFAGARGMIHNLSTGPVDDLSIHIVDQGHGHGLSIAFDANPSIYVDSELRDHQLRYVQILQCLMSEGTEDISVGQIDILLPAERKQVLEGWNQTHHAIAEWNSAALFEQQVRRTPLATAVTFEGTSLTYAELNERANQLAHELIQAYGAGPEQVVGIAMPRSLDVVIAIVAAHKTGAAYLPLDPDYPEERLIYMLEDAKPACVVTVMNNFSHIPQTSSVPILVMDEPDRIQAVNSQSGSNPEGEDLSGTASLLNPAYLIYTSGSTGKPKGVAVTHLGLANLLEDMKTRLQVGPQDHWLSVTTIAFDISVLEIFLPLTTGARLDIAQKDTILDPVALAGKMREQETTIMQATPTLWQSLVTSRPGRFDGLTVITGGEALSEELKLSLEALGCLVNNQYGPTETTIYSTAASLWNEHTGKPSIGGPVRNTQLYVLDQSMQPVPPGVAGELYIAGEGLARGYLGRPDLTAERFVASPFGQPGSRMYRTGDLAKWLPDGSIDYLGRADHQIKIRGFRIELGEIESVISRYPGVTQVTVMAREDQPGNQRLAAYIVADAEDHQADMDLADIRAHVADALPDYMVPSAFMLLPEMPLTPNKKIDRKRLPVPVWTSNANGREARTPQEEILCSLFAEILGVARVGIDDDFFELGGHSLLAGRITARVRDVFGAELNIGSVFESPTAAGLARKLDQAKSVRPVIQPVLRTGEIPLSFAQRRLWFLYCLEGANPTYNIPLVARLTGKLDVDALRKALEDIVARHETLRTLYPPDLGSASQHILRAADVTVNMKLTRASAEKLPELLAEASRHSFELSTEPGIRAELFHTDADAHTLLVLIHHIAGDGWSLSRLIRDLSEAYTARLGGAAPAWEPLRIQYADYAVWQESLLGDEKRQDSLIARQLAFWTDRLVGLPEQVTFPADYARPVVSSYRGGTVAFTISQRLHEQLATVAREHKVSLFMLLHSALSVLLTRMGAGTDIAIGTPIAGRSDDALDDVVGMFINTLVLRTDTSGDPTFRELLARVREADLAAYEHQDLPFERLVEVLNPPRSRSKHPLFQVMLVLQNTPDVRLDLPGVEAETRIHSVGSSKFDLTLELTEKREQNGLPAGIEGVLEYSADLYRESTAGELVVRLMQVLEDAVQQMDERISRFDLVTPSEHAQLEKEWTFTPEEGPQLTIAERFEVQAAAYAGSVALHCEDIRVTYRELNARANRLARLLIAEGAGPEQMVALALPRSVEMVVAILAVLKTGAAYLPLDPHYPADRLTHMLTDAAPKVMITSTEVYALLPQVENIKCINLDDLHTLRQLESMDERNPADHERNGRVTPLSPAYMIYTSGSTGKPKGVVIPHANVIRLLDATQHWFHFDESDVWTLFHSYAFDFSVWEIWGPLLYGGSLVVVPHEISRSPGAFLQLLAEQKVTVLNQTPSAFYQLMQADRENPVWGQQLALRYVVFGGEALELGRLDDWYERHADDAPRLINMYGITETTVHVSYKELHAGSAAEGASSWIGCPIPDLRVYVLDDHLKPLPTGVTGEMYVSGAGLARGYWGRPDLTAERFVADPYGAPGTRMYRTGDLAKRLHDGSLDYLGRADQQVKIRGFRIELGEIEAVLAKHSGVAQAAVIVREDQPGDKRLVAYIVPVPDSEAELATASLRRHAGASLPDYMVPSAVVVMEILPLTPNGKLDRKALPAPEMQLSADGRAPRNPQEQILCDLFAEVLGLRSVSIDDSFFELGGHSLLAVRLMSRIREAMGKEPGIGILFETATVAGLAERLEMGADSGKSSLQVLLPLRTHGQHLPVFCVHPAGGLSWCYAGLMQHLGMEYPLYGLQARGIAEYEVLPSTLEDMTADYIRHIRSVQPEGPYRLLGWSLGGNVAQAMAVQLQSEGEEVEFLAMLDAYPSHYLPIRGEPDEEEALTALLALGGYDPDSIGDGPLDMATAMRILRSEGSALASLDEETIMKLRKTYENSVRILGAYTPSRFEGDLIFFRSTIIPDWFDPIEPEMWNAFIGGQLERHDIACRHKDLCQPGPLEEICRTLSVRLEMLNKKRNIQHK</sequence>
<dbReference type="PANTHER" id="PTHR45527:SF14">
    <property type="entry name" value="PLIPASTATIN SYNTHASE SUBUNIT B"/>
    <property type="match status" value="1"/>
</dbReference>
<dbReference type="InterPro" id="IPR020806">
    <property type="entry name" value="PKS_PP-bd"/>
</dbReference>
<dbReference type="Gene3D" id="1.10.1200.10">
    <property type="entry name" value="ACP-like"/>
    <property type="match status" value="1"/>
</dbReference>
<dbReference type="GO" id="GO:0031177">
    <property type="term" value="F:phosphopantetheine binding"/>
    <property type="evidence" value="ECO:0007669"/>
    <property type="project" value="InterPro"/>
</dbReference>
<dbReference type="FunFam" id="3.30.559.30:FF:000001">
    <property type="entry name" value="Non-ribosomal peptide synthetase"/>
    <property type="match status" value="1"/>
</dbReference>
<dbReference type="GO" id="GO:0017000">
    <property type="term" value="P:antibiotic biosynthetic process"/>
    <property type="evidence" value="ECO:0007669"/>
    <property type="project" value="UniProtKB-KW"/>
</dbReference>
<proteinExistence type="inferred from homology"/>
<reference evidence="9 10" key="1">
    <citation type="journal article" date="2016" name="Genome Announc.">
        <title>Draft Genome Sequence of Paenibacillus amylolyticus Heshi-A3, Isolated from Fermented Rice Bran in a Japanese Fermented Seafood Dish.</title>
        <authorList>
            <person name="Akuzawa S."/>
            <person name="Nagaoka J."/>
            <person name="Kanekatsu M."/>
            <person name="Kubota E."/>
            <person name="Ohtake R."/>
            <person name="Suzuki T."/>
            <person name="Kanesaki Y."/>
        </authorList>
    </citation>
    <scope>NUCLEOTIDE SEQUENCE [LARGE SCALE GENOMIC DNA]</scope>
    <source>
        <strain evidence="9 10">Heshi-A3</strain>
    </source>
</reference>
<dbReference type="InterPro" id="IPR009081">
    <property type="entry name" value="PP-bd_ACP"/>
</dbReference>
<keyword evidence="5" id="KW-0436">Ligase</keyword>
<evidence type="ECO:0000259" key="8">
    <source>
        <dbReference type="PROSITE" id="PS50075"/>
    </source>
</evidence>
<dbReference type="InterPro" id="IPR025110">
    <property type="entry name" value="AMP-bd_C"/>
</dbReference>
<dbReference type="InterPro" id="IPR045851">
    <property type="entry name" value="AMP-bd_C_sf"/>
</dbReference>
<dbReference type="InterPro" id="IPR020802">
    <property type="entry name" value="TesA-like"/>
</dbReference>
<evidence type="ECO:0000313" key="9">
    <source>
        <dbReference type="EMBL" id="GAS84231.1"/>
    </source>
</evidence>
<dbReference type="InterPro" id="IPR036736">
    <property type="entry name" value="ACP-like_sf"/>
</dbReference>
<dbReference type="CDD" id="cd12116">
    <property type="entry name" value="A_NRPS_Ta1_like"/>
    <property type="match status" value="1"/>
</dbReference>
<dbReference type="Proteomes" id="UP000069697">
    <property type="component" value="Unassembled WGS sequence"/>
</dbReference>
<dbReference type="FunFam" id="2.30.38.10:FF:000001">
    <property type="entry name" value="Non-ribosomal peptide synthetase PvdI"/>
    <property type="match status" value="2"/>
</dbReference>
<evidence type="ECO:0000256" key="6">
    <source>
        <dbReference type="ARBA" id="ARBA00023194"/>
    </source>
</evidence>
<organism evidence="9 10">
    <name type="scientific">Paenibacillus amylolyticus</name>
    <dbReference type="NCBI Taxonomy" id="1451"/>
    <lineage>
        <taxon>Bacteria</taxon>
        <taxon>Bacillati</taxon>
        <taxon>Bacillota</taxon>
        <taxon>Bacilli</taxon>
        <taxon>Bacillales</taxon>
        <taxon>Paenibacillaceae</taxon>
        <taxon>Paenibacillus</taxon>
    </lineage>
</organism>
<evidence type="ECO:0000256" key="4">
    <source>
        <dbReference type="ARBA" id="ARBA00022553"/>
    </source>
</evidence>
<accession>A0A100VQZ0</accession>
<dbReference type="SUPFAM" id="SSF52777">
    <property type="entry name" value="CoA-dependent acyltransferases"/>
    <property type="match status" value="4"/>
</dbReference>
<dbReference type="InterPro" id="IPR029058">
    <property type="entry name" value="AB_hydrolase_fold"/>
</dbReference>
<dbReference type="SMART" id="SM00824">
    <property type="entry name" value="PKS_TE"/>
    <property type="match status" value="1"/>
</dbReference>
<dbReference type="GO" id="GO:0043041">
    <property type="term" value="P:amino acid activation for nonribosomal peptide biosynthetic process"/>
    <property type="evidence" value="ECO:0007669"/>
    <property type="project" value="TreeGrafter"/>
</dbReference>
<dbReference type="Gene3D" id="3.30.559.10">
    <property type="entry name" value="Chloramphenicol acetyltransferase-like domain"/>
    <property type="match status" value="2"/>
</dbReference>
<dbReference type="GO" id="GO:0005829">
    <property type="term" value="C:cytosol"/>
    <property type="evidence" value="ECO:0007669"/>
    <property type="project" value="TreeGrafter"/>
</dbReference>
<dbReference type="FunFam" id="3.40.50.12780:FF:000012">
    <property type="entry name" value="Non-ribosomal peptide synthetase"/>
    <property type="match status" value="2"/>
</dbReference>
<keyword evidence="4" id="KW-0597">Phosphoprotein</keyword>
<evidence type="ECO:0000256" key="1">
    <source>
        <dbReference type="ARBA" id="ARBA00001957"/>
    </source>
</evidence>